<protein>
    <submittedName>
        <fullName evidence="1">Uncharacterized protein</fullName>
    </submittedName>
</protein>
<feature type="non-terminal residue" evidence="1">
    <location>
        <position position="1"/>
    </location>
</feature>
<sequence>NQGDRLEEITTSVSHWIERWLKRIFLSPWLVGRTHLFLICKSYLLLVDYLEISLGYSAHGVVEGRLFLLRGQKGEVYVLRFSTNWLIKQEWNCLSKATLPSLCISNLKEVLDVLKAFSKHKKKEPVAEVCISYSRNQ</sequence>
<feature type="non-terminal residue" evidence="1">
    <location>
        <position position="137"/>
    </location>
</feature>
<evidence type="ECO:0000313" key="2">
    <source>
        <dbReference type="Proteomes" id="UP000824469"/>
    </source>
</evidence>
<proteinExistence type="predicted"/>
<evidence type="ECO:0000313" key="1">
    <source>
        <dbReference type="EMBL" id="KAH9312693.1"/>
    </source>
</evidence>
<keyword evidence="2" id="KW-1185">Reference proteome</keyword>
<reference evidence="1 2" key="1">
    <citation type="journal article" date="2021" name="Nat. Plants">
        <title>The Taxus genome provides insights into paclitaxel biosynthesis.</title>
        <authorList>
            <person name="Xiong X."/>
            <person name="Gou J."/>
            <person name="Liao Q."/>
            <person name="Li Y."/>
            <person name="Zhou Q."/>
            <person name="Bi G."/>
            <person name="Li C."/>
            <person name="Du R."/>
            <person name="Wang X."/>
            <person name="Sun T."/>
            <person name="Guo L."/>
            <person name="Liang H."/>
            <person name="Lu P."/>
            <person name="Wu Y."/>
            <person name="Zhang Z."/>
            <person name="Ro D.K."/>
            <person name="Shang Y."/>
            <person name="Huang S."/>
            <person name="Yan J."/>
        </authorList>
    </citation>
    <scope>NUCLEOTIDE SEQUENCE [LARGE SCALE GENOMIC DNA]</scope>
    <source>
        <strain evidence="1">Ta-2019</strain>
    </source>
</reference>
<name>A0AA38L285_TAXCH</name>
<accession>A0AA38L285</accession>
<comment type="caution">
    <text evidence="1">The sequence shown here is derived from an EMBL/GenBank/DDBJ whole genome shotgun (WGS) entry which is preliminary data.</text>
</comment>
<organism evidence="1 2">
    <name type="scientific">Taxus chinensis</name>
    <name type="common">Chinese yew</name>
    <name type="synonym">Taxus wallichiana var. chinensis</name>
    <dbReference type="NCBI Taxonomy" id="29808"/>
    <lineage>
        <taxon>Eukaryota</taxon>
        <taxon>Viridiplantae</taxon>
        <taxon>Streptophyta</taxon>
        <taxon>Embryophyta</taxon>
        <taxon>Tracheophyta</taxon>
        <taxon>Spermatophyta</taxon>
        <taxon>Pinopsida</taxon>
        <taxon>Pinidae</taxon>
        <taxon>Conifers II</taxon>
        <taxon>Cupressales</taxon>
        <taxon>Taxaceae</taxon>
        <taxon>Taxus</taxon>
    </lineage>
</organism>
<dbReference type="EMBL" id="JAHRHJ020000006">
    <property type="protein sequence ID" value="KAH9312693.1"/>
    <property type="molecule type" value="Genomic_DNA"/>
</dbReference>
<dbReference type="AlphaFoldDB" id="A0AA38L285"/>
<dbReference type="Proteomes" id="UP000824469">
    <property type="component" value="Unassembled WGS sequence"/>
</dbReference>
<gene>
    <name evidence="1" type="ORF">KI387_027728</name>
</gene>